<gene>
    <name evidence="2" type="ORF">F8M49_04820</name>
</gene>
<keyword evidence="1" id="KW-1133">Transmembrane helix</keyword>
<evidence type="ECO:0000313" key="2">
    <source>
        <dbReference type="EMBL" id="MDV2474921.1"/>
    </source>
</evidence>
<dbReference type="RefSeq" id="WP_138997522.1">
    <property type="nucleotide sequence ID" value="NZ_VBRU01000004.1"/>
</dbReference>
<accession>A0ABU3WLU6</accession>
<sequence length="147" mass="15492">MPIESHRSIVPPTVRVAGSLVVLEGAVAIGFAVYSVVRALSGTHDQSVTNGYGLALWLGILFGGVLAAGIALLRGKRWGRAVAVVAQLLLLPVAWSLLTDSHQVVLGIVLSVIVLPALVLLFAPQTTTWLAEDYAPDAEPEADPHDR</sequence>
<evidence type="ECO:0000313" key="3">
    <source>
        <dbReference type="Proteomes" id="UP001275440"/>
    </source>
</evidence>
<keyword evidence="1" id="KW-0472">Membrane</keyword>
<feature type="transmembrane region" description="Helical" evidence="1">
    <location>
        <begin position="80"/>
        <end position="98"/>
    </location>
</feature>
<reference evidence="2 3" key="1">
    <citation type="submission" date="2019-10" db="EMBL/GenBank/DDBJ databases">
        <title>Draft Genome Assembly of Rhodococcus zopfii DSM44189.</title>
        <authorList>
            <person name="Sutton J.M."/>
            <person name="Akob D.M."/>
            <person name="Bushman T.J."/>
        </authorList>
    </citation>
    <scope>NUCLEOTIDE SEQUENCE [LARGE SCALE GENOMIC DNA]</scope>
    <source>
        <strain evidence="2 3">DSM 44189</strain>
    </source>
</reference>
<feature type="transmembrane region" description="Helical" evidence="1">
    <location>
        <begin position="104"/>
        <end position="123"/>
    </location>
</feature>
<dbReference type="Proteomes" id="UP001275440">
    <property type="component" value="Unassembled WGS sequence"/>
</dbReference>
<evidence type="ECO:0000256" key="1">
    <source>
        <dbReference type="SAM" id="Phobius"/>
    </source>
</evidence>
<keyword evidence="3" id="KW-1185">Reference proteome</keyword>
<feature type="transmembrane region" description="Helical" evidence="1">
    <location>
        <begin position="12"/>
        <end position="34"/>
    </location>
</feature>
<evidence type="ECO:0008006" key="4">
    <source>
        <dbReference type="Google" id="ProtNLM"/>
    </source>
</evidence>
<dbReference type="EMBL" id="WBMO01000001">
    <property type="protein sequence ID" value="MDV2474921.1"/>
    <property type="molecule type" value="Genomic_DNA"/>
</dbReference>
<feature type="transmembrane region" description="Helical" evidence="1">
    <location>
        <begin position="54"/>
        <end position="73"/>
    </location>
</feature>
<comment type="caution">
    <text evidence="2">The sequence shown here is derived from an EMBL/GenBank/DDBJ whole genome shotgun (WGS) entry which is preliminary data.</text>
</comment>
<organism evidence="2 3">
    <name type="scientific">Rhodococcus zopfii</name>
    <dbReference type="NCBI Taxonomy" id="43772"/>
    <lineage>
        <taxon>Bacteria</taxon>
        <taxon>Bacillati</taxon>
        <taxon>Actinomycetota</taxon>
        <taxon>Actinomycetes</taxon>
        <taxon>Mycobacteriales</taxon>
        <taxon>Nocardiaceae</taxon>
        <taxon>Rhodococcus</taxon>
    </lineage>
</organism>
<proteinExistence type="predicted"/>
<keyword evidence="1" id="KW-0812">Transmembrane</keyword>
<protein>
    <recommendedName>
        <fullName evidence="4">Integral membrane protein</fullName>
    </recommendedName>
</protein>
<name>A0ABU3WLU6_9NOCA</name>